<dbReference type="PANTHER" id="PTHR10516:SF443">
    <property type="entry name" value="FK506-BINDING PROTEIN 59-RELATED"/>
    <property type="match status" value="1"/>
</dbReference>
<gene>
    <name evidence="8" type="ORF">LtaPh_3602100</name>
</gene>
<dbReference type="EC" id="5.2.1.8" evidence="2 5"/>
<feature type="domain" description="PPIase FKBP-type" evidence="7">
    <location>
        <begin position="83"/>
        <end position="173"/>
    </location>
</feature>
<keyword evidence="9" id="KW-1185">Reference proteome</keyword>
<feature type="chain" id="PRO_5025052697" description="peptidylprolyl isomerase" evidence="6">
    <location>
        <begin position="22"/>
        <end position="173"/>
    </location>
</feature>
<comment type="caution">
    <text evidence="8">The sequence shown here is derived from an EMBL/GenBank/DDBJ whole genome shotgun (WGS) entry which is preliminary data.</text>
</comment>
<name>A0A640KVQ6_LEITA</name>
<protein>
    <recommendedName>
        <fullName evidence="2 5">peptidylprolyl isomerase</fullName>
        <ecNumber evidence="2 5">5.2.1.8</ecNumber>
    </recommendedName>
</protein>
<evidence type="ECO:0000256" key="4">
    <source>
        <dbReference type="ARBA" id="ARBA00023235"/>
    </source>
</evidence>
<organism evidence="8 9">
    <name type="scientific">Leishmania tarentolae</name>
    <name type="common">Sauroleishmania tarentolae</name>
    <dbReference type="NCBI Taxonomy" id="5689"/>
    <lineage>
        <taxon>Eukaryota</taxon>
        <taxon>Discoba</taxon>
        <taxon>Euglenozoa</taxon>
        <taxon>Kinetoplastea</taxon>
        <taxon>Metakinetoplastina</taxon>
        <taxon>Trypanosomatida</taxon>
        <taxon>Trypanosomatidae</taxon>
        <taxon>Leishmaniinae</taxon>
        <taxon>Leishmania</taxon>
        <taxon>lizard Leishmania</taxon>
    </lineage>
</organism>
<dbReference type="PANTHER" id="PTHR10516">
    <property type="entry name" value="PEPTIDYL-PROLYL CIS-TRANS ISOMERASE"/>
    <property type="match status" value="1"/>
</dbReference>
<feature type="signal peptide" evidence="6">
    <location>
        <begin position="1"/>
        <end position="21"/>
    </location>
</feature>
<evidence type="ECO:0000256" key="5">
    <source>
        <dbReference type="PROSITE-ProRule" id="PRU00277"/>
    </source>
</evidence>
<dbReference type="SUPFAM" id="SSF54534">
    <property type="entry name" value="FKBP-like"/>
    <property type="match status" value="1"/>
</dbReference>
<keyword evidence="3 5" id="KW-0697">Rotamase</keyword>
<dbReference type="PROSITE" id="PS50059">
    <property type="entry name" value="FKBP_PPIASE"/>
    <property type="match status" value="1"/>
</dbReference>
<keyword evidence="4 5" id="KW-0413">Isomerase</keyword>
<dbReference type="InterPro" id="IPR001179">
    <property type="entry name" value="PPIase_FKBP_dom"/>
</dbReference>
<evidence type="ECO:0000256" key="2">
    <source>
        <dbReference type="ARBA" id="ARBA00013194"/>
    </source>
</evidence>
<evidence type="ECO:0000256" key="3">
    <source>
        <dbReference type="ARBA" id="ARBA00023110"/>
    </source>
</evidence>
<dbReference type="GO" id="GO:0005737">
    <property type="term" value="C:cytoplasm"/>
    <property type="evidence" value="ECO:0007669"/>
    <property type="project" value="TreeGrafter"/>
</dbReference>
<keyword evidence="6" id="KW-0732">Signal</keyword>
<evidence type="ECO:0000313" key="8">
    <source>
        <dbReference type="EMBL" id="GET93084.1"/>
    </source>
</evidence>
<dbReference type="Pfam" id="PF00254">
    <property type="entry name" value="FKBP_C"/>
    <property type="match status" value="1"/>
</dbReference>
<proteinExistence type="predicted"/>
<evidence type="ECO:0000256" key="6">
    <source>
        <dbReference type="SAM" id="SignalP"/>
    </source>
</evidence>
<comment type="catalytic activity">
    <reaction evidence="1 5">
        <text>[protein]-peptidylproline (omega=180) = [protein]-peptidylproline (omega=0)</text>
        <dbReference type="Rhea" id="RHEA:16237"/>
        <dbReference type="Rhea" id="RHEA-COMP:10747"/>
        <dbReference type="Rhea" id="RHEA-COMP:10748"/>
        <dbReference type="ChEBI" id="CHEBI:83833"/>
        <dbReference type="ChEBI" id="CHEBI:83834"/>
        <dbReference type="EC" id="5.2.1.8"/>
    </reaction>
</comment>
<sequence length="173" mass="18825">MVLVLCMLPPLLLACLWCVGASVPFAHTSAVSVFLCIFFSCPRFSPSFQQSPTLPSSPQCILVSMGVIRTVVKVGAGATPKAGQTITVHCTGYLADGRKKFWSTRDDNKPFSFNVGVGQVIRGWDEGMMQMQLGERAELLMTADYAYGDRGFPAWNIPAKASLLFDIELLGIQ</sequence>
<dbReference type="AlphaFoldDB" id="A0A640KVQ6"/>
<dbReference type="VEuPathDB" id="TriTrypDB:LtaPh_3602100"/>
<dbReference type="FunFam" id="3.10.50.40:FF:000006">
    <property type="entry name" value="Peptidyl-prolyl cis-trans isomerase"/>
    <property type="match status" value="1"/>
</dbReference>
<evidence type="ECO:0000256" key="1">
    <source>
        <dbReference type="ARBA" id="ARBA00000971"/>
    </source>
</evidence>
<evidence type="ECO:0000313" key="9">
    <source>
        <dbReference type="Proteomes" id="UP000419144"/>
    </source>
</evidence>
<reference evidence="8" key="1">
    <citation type="submission" date="2019-11" db="EMBL/GenBank/DDBJ databases">
        <title>Leishmania tarentolae CDS.</title>
        <authorList>
            <person name="Goto Y."/>
            <person name="Yamagishi J."/>
        </authorList>
    </citation>
    <scope>NUCLEOTIDE SEQUENCE [LARGE SCALE GENOMIC DNA]</scope>
    <source>
        <strain evidence="8">Parrot Tar II</strain>
    </source>
</reference>
<evidence type="ECO:0000259" key="7">
    <source>
        <dbReference type="PROSITE" id="PS50059"/>
    </source>
</evidence>
<dbReference type="Gene3D" id="3.10.50.40">
    <property type="match status" value="1"/>
</dbReference>
<accession>A0A640KVQ6</accession>
<dbReference type="InterPro" id="IPR046357">
    <property type="entry name" value="PPIase_dom_sf"/>
</dbReference>
<dbReference type="GO" id="GO:0003755">
    <property type="term" value="F:peptidyl-prolyl cis-trans isomerase activity"/>
    <property type="evidence" value="ECO:0007669"/>
    <property type="project" value="UniProtKB-KW"/>
</dbReference>
<dbReference type="Proteomes" id="UP000419144">
    <property type="component" value="Unassembled WGS sequence"/>
</dbReference>
<dbReference type="OrthoDB" id="1902587at2759"/>
<dbReference type="InterPro" id="IPR050689">
    <property type="entry name" value="FKBP-type_PPIase"/>
</dbReference>
<dbReference type="EMBL" id="BLBS01000057">
    <property type="protein sequence ID" value="GET93084.1"/>
    <property type="molecule type" value="Genomic_DNA"/>
</dbReference>